<evidence type="ECO:0000256" key="1">
    <source>
        <dbReference type="ARBA" id="ARBA00022723"/>
    </source>
</evidence>
<name>A0A2S5TCX5_9GAMM</name>
<dbReference type="SUPFAM" id="SSF102114">
    <property type="entry name" value="Radical SAM enzymes"/>
    <property type="match status" value="1"/>
</dbReference>
<dbReference type="OrthoDB" id="9785699at2"/>
<dbReference type="InterPro" id="IPR006638">
    <property type="entry name" value="Elp3/MiaA/NifB-like_rSAM"/>
</dbReference>
<evidence type="ECO:0000256" key="4">
    <source>
        <dbReference type="SAM" id="MobiDB-lite"/>
    </source>
</evidence>
<protein>
    <submittedName>
        <fullName evidence="6">Radical SAM protein</fullName>
    </submittedName>
</protein>
<evidence type="ECO:0000259" key="5">
    <source>
        <dbReference type="PROSITE" id="PS51918"/>
    </source>
</evidence>
<dbReference type="InterPro" id="IPR040086">
    <property type="entry name" value="MJ0683-like"/>
</dbReference>
<keyword evidence="3" id="KW-0411">Iron-sulfur</keyword>
<dbReference type="InterPro" id="IPR007197">
    <property type="entry name" value="rSAM"/>
</dbReference>
<dbReference type="Proteomes" id="UP000238220">
    <property type="component" value="Unassembled WGS sequence"/>
</dbReference>
<keyword evidence="7" id="KW-1185">Reference proteome</keyword>
<proteinExistence type="predicted"/>
<dbReference type="InterPro" id="IPR058240">
    <property type="entry name" value="rSAM_sf"/>
</dbReference>
<dbReference type="CDD" id="cd01335">
    <property type="entry name" value="Radical_SAM"/>
    <property type="match status" value="1"/>
</dbReference>
<sequence length="364" mass="40976">MPEPIPEAIKTRGAASNPEGRFETRTREDFDDGWLLDEPDRPRPDTTVTPEASRTIITRNQSPDIGFEQSINPYRGCEHGCIYCYARPAHAYLNLSPGLDFETRLFYKPDAARLLEEELRKPGYRCSPIALGSNTDPYQPVEREYGVMRSILEVLQRCRHPLTIVTKGAALIERDIPLLADMARDNLVEVAISITSLQPELKRALEPRTAGPQARLRIVRRLAEAGIPVMVLVAPVIPFVNDAEIEQILQAAHEAGARESSYIMLRLPHEVKGLFREWLQVHHPQRAEHVMSLVQQMRGGKDNDPRFGKRMTGEGEYAQVIAQRFRVAAARLGLGRGRRLKLDTALFRPPPPPPPDKGQMGFGF</sequence>
<dbReference type="RefSeq" id="WP_104231297.1">
    <property type="nucleotide sequence ID" value="NZ_PSNW01000009.1"/>
</dbReference>
<dbReference type="Gene3D" id="3.80.30.30">
    <property type="match status" value="1"/>
</dbReference>
<evidence type="ECO:0000256" key="2">
    <source>
        <dbReference type="ARBA" id="ARBA00023004"/>
    </source>
</evidence>
<dbReference type="AlphaFoldDB" id="A0A2S5TCX5"/>
<reference evidence="6 7" key="1">
    <citation type="submission" date="2018-02" db="EMBL/GenBank/DDBJ databases">
        <title>Genome sequencing of Solimonas sp. HR-BB.</title>
        <authorList>
            <person name="Lee Y."/>
            <person name="Jeon C.O."/>
        </authorList>
    </citation>
    <scope>NUCLEOTIDE SEQUENCE [LARGE SCALE GENOMIC DNA]</scope>
    <source>
        <strain evidence="6 7">HR-BB</strain>
    </source>
</reference>
<dbReference type="GO" id="GO:0003824">
    <property type="term" value="F:catalytic activity"/>
    <property type="evidence" value="ECO:0007669"/>
    <property type="project" value="InterPro"/>
</dbReference>
<keyword evidence="2" id="KW-0408">Iron</keyword>
<dbReference type="EMBL" id="PSNW01000009">
    <property type="protein sequence ID" value="PPE72854.1"/>
    <property type="molecule type" value="Genomic_DNA"/>
</dbReference>
<gene>
    <name evidence="6" type="ORF">C3942_15625</name>
</gene>
<feature type="region of interest" description="Disordered" evidence="4">
    <location>
        <begin position="1"/>
        <end position="52"/>
    </location>
</feature>
<dbReference type="NCBIfam" id="NF033668">
    <property type="entry name" value="rSAM_PA0069"/>
    <property type="match status" value="1"/>
</dbReference>
<feature type="domain" description="Radical SAM core" evidence="5">
    <location>
        <begin position="63"/>
        <end position="301"/>
    </location>
</feature>
<dbReference type="SMART" id="SM00729">
    <property type="entry name" value="Elp3"/>
    <property type="match status" value="1"/>
</dbReference>
<dbReference type="PROSITE" id="PS51918">
    <property type="entry name" value="RADICAL_SAM"/>
    <property type="match status" value="1"/>
</dbReference>
<feature type="region of interest" description="Disordered" evidence="4">
    <location>
        <begin position="344"/>
        <end position="364"/>
    </location>
</feature>
<evidence type="ECO:0000313" key="6">
    <source>
        <dbReference type="EMBL" id="PPE72854.1"/>
    </source>
</evidence>
<evidence type="ECO:0000313" key="7">
    <source>
        <dbReference type="Proteomes" id="UP000238220"/>
    </source>
</evidence>
<accession>A0A2S5TCX5</accession>
<organism evidence="6 7">
    <name type="scientific">Solimonas fluminis</name>
    <dbReference type="NCBI Taxonomy" id="2086571"/>
    <lineage>
        <taxon>Bacteria</taxon>
        <taxon>Pseudomonadati</taxon>
        <taxon>Pseudomonadota</taxon>
        <taxon>Gammaproteobacteria</taxon>
        <taxon>Nevskiales</taxon>
        <taxon>Nevskiaceae</taxon>
        <taxon>Solimonas</taxon>
    </lineage>
</organism>
<dbReference type="PANTHER" id="PTHR43432:SF3">
    <property type="entry name" value="SLR0285 PROTEIN"/>
    <property type="match status" value="1"/>
</dbReference>
<dbReference type="PANTHER" id="PTHR43432">
    <property type="entry name" value="SLR0285 PROTEIN"/>
    <property type="match status" value="1"/>
</dbReference>
<dbReference type="GO" id="GO:0051536">
    <property type="term" value="F:iron-sulfur cluster binding"/>
    <property type="evidence" value="ECO:0007669"/>
    <property type="project" value="UniProtKB-KW"/>
</dbReference>
<dbReference type="GO" id="GO:0046872">
    <property type="term" value="F:metal ion binding"/>
    <property type="evidence" value="ECO:0007669"/>
    <property type="project" value="UniProtKB-KW"/>
</dbReference>
<dbReference type="SFLD" id="SFLDG01084">
    <property type="entry name" value="Uncharacterised_Radical_SAM_Su"/>
    <property type="match status" value="1"/>
</dbReference>
<dbReference type="SFLD" id="SFLDS00029">
    <property type="entry name" value="Radical_SAM"/>
    <property type="match status" value="1"/>
</dbReference>
<keyword evidence="1" id="KW-0479">Metal-binding</keyword>
<evidence type="ECO:0000256" key="3">
    <source>
        <dbReference type="ARBA" id="ARBA00023014"/>
    </source>
</evidence>
<dbReference type="Pfam" id="PF04055">
    <property type="entry name" value="Radical_SAM"/>
    <property type="match status" value="1"/>
</dbReference>
<comment type="caution">
    <text evidence="6">The sequence shown here is derived from an EMBL/GenBank/DDBJ whole genome shotgun (WGS) entry which is preliminary data.</text>
</comment>